<proteinExistence type="inferred from homology"/>
<evidence type="ECO:0000256" key="1">
    <source>
        <dbReference type="ARBA" id="ARBA00010838"/>
    </source>
</evidence>
<evidence type="ECO:0000313" key="6">
    <source>
        <dbReference type="Proteomes" id="UP000050969"/>
    </source>
</evidence>
<keyword evidence="6" id="KW-1185">Reference proteome</keyword>
<dbReference type="STRING" id="1293598.IV56_GL000634"/>
<evidence type="ECO:0000256" key="2">
    <source>
        <dbReference type="ARBA" id="ARBA00022801"/>
    </source>
</evidence>
<accession>A0A0R2MX22</accession>
<dbReference type="Pfam" id="PF00232">
    <property type="entry name" value="Glyco_hydro_1"/>
    <property type="match status" value="1"/>
</dbReference>
<protein>
    <submittedName>
        <fullName evidence="5">6-phospho-beta-glucosidase</fullName>
    </submittedName>
</protein>
<dbReference type="FunFam" id="3.20.20.80:FF:000004">
    <property type="entry name" value="Beta-glucosidase 6-phospho-beta-glucosidase"/>
    <property type="match status" value="1"/>
</dbReference>
<reference evidence="5 6" key="1">
    <citation type="journal article" date="2015" name="Genome Announc.">
        <title>Expanding the biotechnology potential of lactobacilli through comparative genomics of 213 strains and associated genera.</title>
        <authorList>
            <person name="Sun Z."/>
            <person name="Harris H.M."/>
            <person name="McCann A."/>
            <person name="Guo C."/>
            <person name="Argimon S."/>
            <person name="Zhang W."/>
            <person name="Yang X."/>
            <person name="Jeffery I.B."/>
            <person name="Cooney J.C."/>
            <person name="Kagawa T.F."/>
            <person name="Liu W."/>
            <person name="Song Y."/>
            <person name="Salvetti E."/>
            <person name="Wrobel A."/>
            <person name="Rasinkangas P."/>
            <person name="Parkhill J."/>
            <person name="Rea M.C."/>
            <person name="O'Sullivan O."/>
            <person name="Ritari J."/>
            <person name="Douillard F.P."/>
            <person name="Paul Ross R."/>
            <person name="Yang R."/>
            <person name="Briner A.E."/>
            <person name="Felis G.E."/>
            <person name="de Vos W.M."/>
            <person name="Barrangou R."/>
            <person name="Klaenhammer T.R."/>
            <person name="Caufield P.W."/>
            <person name="Cui Y."/>
            <person name="Zhang H."/>
            <person name="O'Toole P.W."/>
        </authorList>
    </citation>
    <scope>NUCLEOTIDE SEQUENCE [LARGE SCALE GENOMIC DNA]</scope>
    <source>
        <strain evidence="5 6">DSM 24301</strain>
    </source>
</reference>
<dbReference type="AlphaFoldDB" id="A0A0R2MX22"/>
<comment type="caution">
    <text evidence="5">The sequence shown here is derived from an EMBL/GenBank/DDBJ whole genome shotgun (WGS) entry which is preliminary data.</text>
</comment>
<dbReference type="PRINTS" id="PR00131">
    <property type="entry name" value="GLHYDRLASE1"/>
</dbReference>
<dbReference type="Gene3D" id="3.20.20.80">
    <property type="entry name" value="Glycosidases"/>
    <property type="match status" value="1"/>
</dbReference>
<evidence type="ECO:0000256" key="4">
    <source>
        <dbReference type="RuleBase" id="RU003690"/>
    </source>
</evidence>
<dbReference type="PANTHER" id="PTHR10353:SF85">
    <property type="entry name" value="ARYL-PHOSPHO-BETA-D-GLUCOSIDASE BGLA"/>
    <property type="match status" value="1"/>
</dbReference>
<evidence type="ECO:0000256" key="3">
    <source>
        <dbReference type="ARBA" id="ARBA00023295"/>
    </source>
</evidence>
<dbReference type="EMBL" id="JQCE01000027">
    <property type="protein sequence ID" value="KRO16946.1"/>
    <property type="molecule type" value="Genomic_DNA"/>
</dbReference>
<dbReference type="PANTHER" id="PTHR10353">
    <property type="entry name" value="GLYCOSYL HYDROLASE"/>
    <property type="match status" value="1"/>
</dbReference>
<dbReference type="GO" id="GO:0016052">
    <property type="term" value="P:carbohydrate catabolic process"/>
    <property type="evidence" value="ECO:0007669"/>
    <property type="project" value="TreeGrafter"/>
</dbReference>
<dbReference type="NCBIfam" id="NF007154">
    <property type="entry name" value="PRK09589.1"/>
    <property type="match status" value="1"/>
</dbReference>
<gene>
    <name evidence="5" type="ORF">IV56_GL000634</name>
</gene>
<dbReference type="Proteomes" id="UP000050969">
    <property type="component" value="Unassembled WGS sequence"/>
</dbReference>
<dbReference type="InterPro" id="IPR001360">
    <property type="entry name" value="Glyco_hydro_1"/>
</dbReference>
<dbReference type="SUPFAM" id="SSF51445">
    <property type="entry name" value="(Trans)glycosidases"/>
    <property type="match status" value="1"/>
</dbReference>
<dbReference type="GO" id="GO:0005829">
    <property type="term" value="C:cytosol"/>
    <property type="evidence" value="ECO:0007669"/>
    <property type="project" value="TreeGrafter"/>
</dbReference>
<name>A0A0R2MX22_9LACO</name>
<organism evidence="5 6">
    <name type="scientific">Lacticaseibacillus saniviri JCM 17471 = DSM 24301</name>
    <dbReference type="NCBI Taxonomy" id="1293598"/>
    <lineage>
        <taxon>Bacteria</taxon>
        <taxon>Bacillati</taxon>
        <taxon>Bacillota</taxon>
        <taxon>Bacilli</taxon>
        <taxon>Lactobacillales</taxon>
        <taxon>Lactobacillaceae</taxon>
        <taxon>Lacticaseibacillus</taxon>
    </lineage>
</organism>
<dbReference type="GO" id="GO:0008422">
    <property type="term" value="F:beta-glucosidase activity"/>
    <property type="evidence" value="ECO:0007669"/>
    <property type="project" value="TreeGrafter"/>
</dbReference>
<sequence>MWGGAVAAHQFEGGWQEGHKGISIADVMTSGDAHTERTITDGVQPGNNYPNHEAIDFYHHYKEDIKLFAEMGFKCFRTSIAWTRIFPNGDEATPNEEGLAFYDDVFAECKKYGIEPIVTLSHFEIPFHLIQEYGGFRNRKMIDFFVKFADVCFNRYHDQVKYWMTFNEINNQTNYNNEFLLYTNSGIKVEPGEDAEALMFQAAHYELVASSIAVQHAHQIDPSMQVGCMIAMVPLYPLDSKPSDIMMAEKAMQKRYWFADVHAHGEYPVFMEAYFAKKGFRPDITDADRYNLAHGTVDYIGFSYYMSKTVRATDDNPDYDYEDHTGDIQNPFLENSEWGWSVDPEGLRYGMNWMYDRYHLPQFIVENGFGARDTVVDGKVHDDYRIDYLRQHIEQMKKAILDDGIPVIGYTPWAAIDIVSAGTGQMEKRYGFIHVDKDDQGKGTMNRLKKDSFYWYKQVIASQGEDL</sequence>
<comment type="similarity">
    <text evidence="1 4">Belongs to the glycosyl hydrolase 1 family.</text>
</comment>
<dbReference type="InterPro" id="IPR017853">
    <property type="entry name" value="GH"/>
</dbReference>
<dbReference type="PATRIC" id="fig|1293598.4.peg.676"/>
<keyword evidence="3" id="KW-0326">Glycosidase</keyword>
<evidence type="ECO:0000313" key="5">
    <source>
        <dbReference type="EMBL" id="KRO16946.1"/>
    </source>
</evidence>
<keyword evidence="2" id="KW-0378">Hydrolase</keyword>